<sequence length="63" mass="7252">MFWLLATLFELLCIRYLSKFADGVFFAVYVANMAKKFIEAFKAFVNGQKYKFSASNLINALNI</sequence>
<evidence type="ECO:0000313" key="1">
    <source>
        <dbReference type="EMBL" id="PSB17765.1"/>
    </source>
</evidence>
<proteinExistence type="predicted"/>
<dbReference type="AlphaFoldDB" id="A0A2T1DBA2"/>
<reference evidence="1 2" key="1">
    <citation type="submission" date="2018-02" db="EMBL/GenBank/DDBJ databases">
        <authorList>
            <person name="Cohen D.B."/>
            <person name="Kent A.D."/>
        </authorList>
    </citation>
    <scope>NUCLEOTIDE SEQUENCE [LARGE SCALE GENOMIC DNA]</scope>
    <source>
        <strain evidence="1 2">ULC007</strain>
    </source>
</reference>
<protein>
    <submittedName>
        <fullName evidence="1">Uncharacterized protein</fullName>
    </submittedName>
</protein>
<evidence type="ECO:0000313" key="2">
    <source>
        <dbReference type="Proteomes" id="UP000238634"/>
    </source>
</evidence>
<comment type="caution">
    <text evidence="1">The sequence shown here is derived from an EMBL/GenBank/DDBJ whole genome shotgun (WGS) entry which is preliminary data.</text>
</comment>
<organism evidence="1 2">
    <name type="scientific">Phormidesmis priestleyi ULC007</name>
    <dbReference type="NCBI Taxonomy" id="1920490"/>
    <lineage>
        <taxon>Bacteria</taxon>
        <taxon>Bacillati</taxon>
        <taxon>Cyanobacteriota</taxon>
        <taxon>Cyanophyceae</taxon>
        <taxon>Leptolyngbyales</taxon>
        <taxon>Leptolyngbyaceae</taxon>
        <taxon>Phormidesmis</taxon>
    </lineage>
</organism>
<dbReference type="Proteomes" id="UP000238634">
    <property type="component" value="Unassembled WGS sequence"/>
</dbReference>
<dbReference type="EMBL" id="PVWG01000024">
    <property type="protein sequence ID" value="PSB17765.1"/>
    <property type="molecule type" value="Genomic_DNA"/>
</dbReference>
<reference evidence="1 2" key="2">
    <citation type="submission" date="2018-03" db="EMBL/GenBank/DDBJ databases">
        <title>The ancient ancestry and fast evolution of plastids.</title>
        <authorList>
            <person name="Moore K.R."/>
            <person name="Magnabosco C."/>
            <person name="Momper L."/>
            <person name="Gold D.A."/>
            <person name="Bosak T."/>
            <person name="Fournier G.P."/>
        </authorList>
    </citation>
    <scope>NUCLEOTIDE SEQUENCE [LARGE SCALE GENOMIC DNA]</scope>
    <source>
        <strain evidence="1 2">ULC007</strain>
    </source>
</reference>
<name>A0A2T1DBA2_9CYAN</name>
<keyword evidence="2" id="KW-1185">Reference proteome</keyword>
<accession>A0A2T1DBA2</accession>
<gene>
    <name evidence="1" type="ORF">C7B65_17840</name>
</gene>